<feature type="transmembrane region" description="Helical" evidence="18">
    <location>
        <begin position="290"/>
        <end position="308"/>
    </location>
</feature>
<organism evidence="20">
    <name type="scientific">Ovatella vulcani</name>
    <dbReference type="NCBI Taxonomy" id="999270"/>
    <lineage>
        <taxon>Eukaryota</taxon>
        <taxon>Metazoa</taxon>
        <taxon>Spiralia</taxon>
        <taxon>Lophotrochozoa</taxon>
        <taxon>Mollusca</taxon>
        <taxon>Gastropoda</taxon>
        <taxon>Heterobranchia</taxon>
        <taxon>Euthyneura</taxon>
        <taxon>Panpulmonata</taxon>
        <taxon>Eupulmonata</taxon>
        <taxon>Ellobiida</taxon>
        <taxon>Ellobioidea</taxon>
        <taxon>Ellobiidae</taxon>
        <taxon>Ovatella</taxon>
    </lineage>
</organism>
<reference evidence="20" key="1">
    <citation type="journal article" date="2011" name="BMC Evol. Biol.">
        <title>Ten new complete mitochondrial genomes of pulmonates (Mollusca: Gastropoda) and their impact on phylogenetic relationships.</title>
        <authorList>
            <person name="White T.R."/>
            <person name="Conrad M.M."/>
            <person name="Tseng R."/>
            <person name="Balayan S."/>
            <person name="Golding R."/>
            <person name="de Frias Martins A.M."/>
            <person name="Dayrat B.A."/>
        </authorList>
    </citation>
    <scope>NUCLEOTIDE SEQUENCE</scope>
</reference>
<evidence type="ECO:0000256" key="7">
    <source>
        <dbReference type="ARBA" id="ARBA00022692"/>
    </source>
</evidence>
<evidence type="ECO:0000313" key="20">
    <source>
        <dbReference type="EMBL" id="AEQ93847.1"/>
    </source>
</evidence>
<dbReference type="GO" id="GO:0005743">
    <property type="term" value="C:mitochondrial inner membrane"/>
    <property type="evidence" value="ECO:0007669"/>
    <property type="project" value="UniProtKB-SubCell"/>
</dbReference>
<evidence type="ECO:0000259" key="19">
    <source>
        <dbReference type="Pfam" id="PF00361"/>
    </source>
</evidence>
<evidence type="ECO:0000256" key="5">
    <source>
        <dbReference type="ARBA" id="ARBA00022448"/>
    </source>
</evidence>
<comment type="catalytic activity">
    <reaction evidence="17">
        <text>a ubiquinone + NADH + 5 H(+)(in) = a ubiquinol + NAD(+) + 4 H(+)(out)</text>
        <dbReference type="Rhea" id="RHEA:29091"/>
        <dbReference type="Rhea" id="RHEA-COMP:9565"/>
        <dbReference type="Rhea" id="RHEA-COMP:9566"/>
        <dbReference type="ChEBI" id="CHEBI:15378"/>
        <dbReference type="ChEBI" id="CHEBI:16389"/>
        <dbReference type="ChEBI" id="CHEBI:17976"/>
        <dbReference type="ChEBI" id="CHEBI:57540"/>
        <dbReference type="ChEBI" id="CHEBI:57945"/>
        <dbReference type="EC" id="7.1.1.2"/>
    </reaction>
</comment>
<dbReference type="EC" id="7.1.1.2" evidence="3"/>
<sequence length="313" mass="34271">MEAKNSLFMYFVLVGPIMSMSSSNWVLCWAGMEVGFLGLIPLLLLADLSSSKESALKYFCVQALASALLFLSGSLLFLFQWGLPLICIMFFLALSVKLGLFPGHFWVTGVVFGLSWTSCCLILGPLKLPPLCFLQIIPEMAPSVTGALMMTALVSALIGAWLGNNQTNVRAMIGASSITHSGWLVVACFCGGVWLYLSLYLSVLFLTLLLLWRREWAPSALGVISMSGLPPFIMFVGKFVVIMNMMQEPPFLLLLIPLLLSSALSLIFYLKFSFSFYLSQVSKQTSFGVSSLMVLNLIGAAWLLLFFGGRASQ</sequence>
<dbReference type="AlphaFoldDB" id="G8HPA8"/>
<dbReference type="GO" id="GO:0008137">
    <property type="term" value="F:NADH dehydrogenase (ubiquinone) activity"/>
    <property type="evidence" value="ECO:0007669"/>
    <property type="project" value="UniProtKB-EC"/>
</dbReference>
<keyword evidence="10" id="KW-0249">Electron transport</keyword>
<dbReference type="Pfam" id="PF00361">
    <property type="entry name" value="Proton_antipo_M"/>
    <property type="match status" value="1"/>
</dbReference>
<feature type="transmembrane region" description="Helical" evidence="18">
    <location>
        <begin position="183"/>
        <end position="210"/>
    </location>
</feature>
<evidence type="ECO:0000256" key="3">
    <source>
        <dbReference type="ARBA" id="ARBA00012944"/>
    </source>
</evidence>
<evidence type="ECO:0000256" key="2">
    <source>
        <dbReference type="ARBA" id="ARBA00007012"/>
    </source>
</evidence>
<evidence type="ECO:0000256" key="6">
    <source>
        <dbReference type="ARBA" id="ARBA00022660"/>
    </source>
</evidence>
<gene>
    <name evidence="20" type="primary">nad2</name>
</gene>
<keyword evidence="13" id="KW-0830">Ubiquinone</keyword>
<comment type="subcellular location">
    <subcellularLocation>
        <location evidence="1">Mitochondrion inner membrane</location>
        <topology evidence="1">Multi-pass membrane protein</topology>
    </subcellularLocation>
</comment>
<protein>
    <recommendedName>
        <fullName evidence="4">NADH-ubiquinone oxidoreductase chain 2</fullName>
        <ecNumber evidence="3">7.1.1.2</ecNumber>
    </recommendedName>
    <alternativeName>
        <fullName evidence="16">NADH dehydrogenase subunit 2</fullName>
    </alternativeName>
</protein>
<keyword evidence="12" id="KW-0520">NAD</keyword>
<keyword evidence="5" id="KW-0813">Transport</keyword>
<proteinExistence type="inferred from homology"/>
<dbReference type="EMBL" id="JN615139">
    <property type="protein sequence ID" value="AEQ93847.1"/>
    <property type="molecule type" value="Genomic_DNA"/>
</dbReference>
<dbReference type="GO" id="GO:0006120">
    <property type="term" value="P:mitochondrial electron transport, NADH to ubiquinone"/>
    <property type="evidence" value="ECO:0007669"/>
    <property type="project" value="TreeGrafter"/>
</dbReference>
<keyword evidence="14 20" id="KW-0496">Mitochondrion</keyword>
<evidence type="ECO:0000256" key="11">
    <source>
        <dbReference type="ARBA" id="ARBA00022989"/>
    </source>
</evidence>
<dbReference type="PANTHER" id="PTHR46552:SF1">
    <property type="entry name" value="NADH-UBIQUINONE OXIDOREDUCTASE CHAIN 2"/>
    <property type="match status" value="1"/>
</dbReference>
<evidence type="ECO:0000256" key="8">
    <source>
        <dbReference type="ARBA" id="ARBA00022792"/>
    </source>
</evidence>
<comment type="similarity">
    <text evidence="2">Belongs to the complex I subunit 2 family.</text>
</comment>
<evidence type="ECO:0000256" key="18">
    <source>
        <dbReference type="SAM" id="Phobius"/>
    </source>
</evidence>
<keyword evidence="15 18" id="KW-0472">Membrane</keyword>
<keyword evidence="11 18" id="KW-1133">Transmembrane helix</keyword>
<feature type="domain" description="NADH:quinone oxidoreductase/Mrp antiporter transmembrane" evidence="19">
    <location>
        <begin position="22"/>
        <end position="204"/>
    </location>
</feature>
<feature type="transmembrane region" description="Helical" evidence="18">
    <location>
        <begin position="7"/>
        <end position="23"/>
    </location>
</feature>
<feature type="transmembrane region" description="Helical" evidence="18">
    <location>
        <begin position="83"/>
        <end position="100"/>
    </location>
</feature>
<accession>G8HPA8</accession>
<evidence type="ECO:0000256" key="14">
    <source>
        <dbReference type="ARBA" id="ARBA00023128"/>
    </source>
</evidence>
<evidence type="ECO:0000256" key="10">
    <source>
        <dbReference type="ARBA" id="ARBA00022982"/>
    </source>
</evidence>
<feature type="transmembrane region" description="Helical" evidence="18">
    <location>
        <begin position="251"/>
        <end position="270"/>
    </location>
</feature>
<evidence type="ECO:0000256" key="16">
    <source>
        <dbReference type="ARBA" id="ARBA00031028"/>
    </source>
</evidence>
<feature type="transmembrane region" description="Helical" evidence="18">
    <location>
        <begin position="216"/>
        <end position="239"/>
    </location>
</feature>
<evidence type="ECO:0000256" key="1">
    <source>
        <dbReference type="ARBA" id="ARBA00004448"/>
    </source>
</evidence>
<reference evidence="20" key="2">
    <citation type="submission" date="2011-08" db="EMBL/GenBank/DDBJ databases">
        <authorList>
            <person name="Dayrat B."/>
        </authorList>
    </citation>
    <scope>NUCLEOTIDE SEQUENCE</scope>
</reference>
<keyword evidence="7 18" id="KW-0812">Transmembrane</keyword>
<evidence type="ECO:0000256" key="13">
    <source>
        <dbReference type="ARBA" id="ARBA00023075"/>
    </source>
</evidence>
<dbReference type="PANTHER" id="PTHR46552">
    <property type="entry name" value="NADH-UBIQUINONE OXIDOREDUCTASE CHAIN 2"/>
    <property type="match status" value="1"/>
</dbReference>
<feature type="transmembrane region" description="Helical" evidence="18">
    <location>
        <begin position="144"/>
        <end position="162"/>
    </location>
</feature>
<name>G8HPA8_9EUPU</name>
<keyword evidence="6" id="KW-0679">Respiratory chain</keyword>
<geneLocation type="mitochondrion" evidence="20"/>
<feature type="transmembrane region" description="Helical" evidence="18">
    <location>
        <begin position="105"/>
        <end position="124"/>
    </location>
</feature>
<evidence type="ECO:0000256" key="9">
    <source>
        <dbReference type="ARBA" id="ARBA00022967"/>
    </source>
</evidence>
<dbReference type="InterPro" id="IPR001750">
    <property type="entry name" value="ND/Mrp_TM"/>
</dbReference>
<evidence type="ECO:0000256" key="15">
    <source>
        <dbReference type="ARBA" id="ARBA00023136"/>
    </source>
</evidence>
<evidence type="ECO:0000256" key="17">
    <source>
        <dbReference type="ARBA" id="ARBA00049551"/>
    </source>
</evidence>
<keyword evidence="8" id="KW-0999">Mitochondrion inner membrane</keyword>
<keyword evidence="9" id="KW-1278">Translocase</keyword>
<evidence type="ECO:0000256" key="12">
    <source>
        <dbReference type="ARBA" id="ARBA00023027"/>
    </source>
</evidence>
<evidence type="ECO:0000256" key="4">
    <source>
        <dbReference type="ARBA" id="ARBA00021008"/>
    </source>
</evidence>
<dbReference type="InterPro" id="IPR050175">
    <property type="entry name" value="Complex_I_Subunit_2"/>
</dbReference>